<name>A0A518I2F3_9BACT</name>
<accession>A0A518I2F3</accession>
<gene>
    <name evidence="1" type="ORF">Enr13x_71770</name>
</gene>
<sequence>MHESSLVPIANVTLIAACQPITSSRQTLREPRDRGRNFPQHRETPIVQDFTLILVTSVTVLVGCTGGQPNLSDASSQPQHLIMSEGSSTSDGLSISNGNVVVKENQPGVAFATVTLPGQSKRIAYFLVFNHDRPNAGVTSEGGSRGATASTSHTINTYGNESTAKYELVLKSGADSIETETISIDDEAFGSSKGRVFLIDMKLDPPGVSQFHLDLPTEVPELKETEATEQFSHDALTAMRKADQAVDAFCRAIEATGN</sequence>
<keyword evidence="2" id="KW-1185">Reference proteome</keyword>
<evidence type="ECO:0000313" key="2">
    <source>
        <dbReference type="Proteomes" id="UP000319004"/>
    </source>
</evidence>
<proteinExistence type="predicted"/>
<reference evidence="1 2" key="1">
    <citation type="submission" date="2019-03" db="EMBL/GenBank/DDBJ databases">
        <title>Deep-cultivation of Planctomycetes and their phenomic and genomic characterization uncovers novel biology.</title>
        <authorList>
            <person name="Wiegand S."/>
            <person name="Jogler M."/>
            <person name="Boedeker C."/>
            <person name="Pinto D."/>
            <person name="Vollmers J."/>
            <person name="Rivas-Marin E."/>
            <person name="Kohn T."/>
            <person name="Peeters S.H."/>
            <person name="Heuer A."/>
            <person name="Rast P."/>
            <person name="Oberbeckmann S."/>
            <person name="Bunk B."/>
            <person name="Jeske O."/>
            <person name="Meyerdierks A."/>
            <person name="Storesund J.E."/>
            <person name="Kallscheuer N."/>
            <person name="Luecker S."/>
            <person name="Lage O.M."/>
            <person name="Pohl T."/>
            <person name="Merkel B.J."/>
            <person name="Hornburger P."/>
            <person name="Mueller R.-W."/>
            <person name="Bruemmer F."/>
            <person name="Labrenz M."/>
            <person name="Spormann A.M."/>
            <person name="Op den Camp H."/>
            <person name="Overmann J."/>
            <person name="Amann R."/>
            <person name="Jetten M.S.M."/>
            <person name="Mascher T."/>
            <person name="Medema M.H."/>
            <person name="Devos D.P."/>
            <person name="Kaster A.-K."/>
            <person name="Ovreas L."/>
            <person name="Rohde M."/>
            <person name="Galperin M.Y."/>
            <person name="Jogler C."/>
        </authorList>
    </citation>
    <scope>NUCLEOTIDE SEQUENCE [LARGE SCALE GENOMIC DNA]</scope>
    <source>
        <strain evidence="1 2">Enr13</strain>
    </source>
</reference>
<dbReference type="KEGG" id="snep:Enr13x_71770"/>
<protein>
    <submittedName>
        <fullName evidence="1">Uncharacterized protein</fullName>
    </submittedName>
</protein>
<dbReference type="EMBL" id="CP037423">
    <property type="protein sequence ID" value="QDV47268.1"/>
    <property type="molecule type" value="Genomic_DNA"/>
</dbReference>
<organism evidence="1 2">
    <name type="scientific">Stieleria neptunia</name>
    <dbReference type="NCBI Taxonomy" id="2527979"/>
    <lineage>
        <taxon>Bacteria</taxon>
        <taxon>Pseudomonadati</taxon>
        <taxon>Planctomycetota</taxon>
        <taxon>Planctomycetia</taxon>
        <taxon>Pirellulales</taxon>
        <taxon>Pirellulaceae</taxon>
        <taxon>Stieleria</taxon>
    </lineage>
</organism>
<dbReference type="AlphaFoldDB" id="A0A518I2F3"/>
<dbReference type="Proteomes" id="UP000319004">
    <property type="component" value="Chromosome"/>
</dbReference>
<evidence type="ECO:0000313" key="1">
    <source>
        <dbReference type="EMBL" id="QDV47268.1"/>
    </source>
</evidence>